<feature type="chain" id="PRO_5031467282" evidence="1">
    <location>
        <begin position="22"/>
        <end position="330"/>
    </location>
</feature>
<comment type="caution">
    <text evidence="2">The sequence shown here is derived from an EMBL/GenBank/DDBJ whole genome shotgun (WGS) entry which is preliminary data.</text>
</comment>
<dbReference type="RefSeq" id="WP_180543169.1">
    <property type="nucleotide sequence ID" value="NZ_JACCJZ010000004.1"/>
</dbReference>
<dbReference type="EMBL" id="JACCJZ010000004">
    <property type="protein sequence ID" value="NYZ61404.1"/>
    <property type="molecule type" value="Genomic_DNA"/>
</dbReference>
<evidence type="ECO:0000313" key="2">
    <source>
        <dbReference type="EMBL" id="NYZ61404.1"/>
    </source>
</evidence>
<gene>
    <name evidence="2" type="ORF">H0E82_01315</name>
</gene>
<name>A0A7Z0QMP4_9GAMM</name>
<evidence type="ECO:0000313" key="3">
    <source>
        <dbReference type="Proteomes" id="UP000589896"/>
    </source>
</evidence>
<feature type="signal peptide" evidence="1">
    <location>
        <begin position="1"/>
        <end position="21"/>
    </location>
</feature>
<organism evidence="2 3">
    <name type="scientific">Luteimonas deserti</name>
    <dbReference type="NCBI Taxonomy" id="2752306"/>
    <lineage>
        <taxon>Bacteria</taxon>
        <taxon>Pseudomonadati</taxon>
        <taxon>Pseudomonadota</taxon>
        <taxon>Gammaproteobacteria</taxon>
        <taxon>Lysobacterales</taxon>
        <taxon>Lysobacteraceae</taxon>
        <taxon>Luteimonas</taxon>
    </lineage>
</organism>
<reference evidence="2 3" key="1">
    <citation type="submission" date="2020-07" db="EMBL/GenBank/DDBJ databases">
        <title>isolation of Luteimonas sp. SJ-16.</title>
        <authorList>
            <person name="Huang X.-X."/>
            <person name="Xu L."/>
            <person name="Sun J.-Q."/>
        </authorList>
    </citation>
    <scope>NUCLEOTIDE SEQUENCE [LARGE SCALE GENOMIC DNA]</scope>
    <source>
        <strain evidence="2 3">SJ-16</strain>
    </source>
</reference>
<dbReference type="Proteomes" id="UP000589896">
    <property type="component" value="Unassembled WGS sequence"/>
</dbReference>
<keyword evidence="1" id="KW-0732">Signal</keyword>
<keyword evidence="3" id="KW-1185">Reference proteome</keyword>
<accession>A0A7Z0QMP4</accession>
<proteinExistence type="predicted"/>
<evidence type="ECO:0000256" key="1">
    <source>
        <dbReference type="SAM" id="SignalP"/>
    </source>
</evidence>
<dbReference type="AlphaFoldDB" id="A0A7Z0QMP4"/>
<sequence>MIRPLLAVACAFVFAVSAAYAQSAYDRVDAEDEQQEDGAAGNAWRSWSQRSATALAAAGGPRELALAAVLRPHDAGADAQRLAWQRRAAGRAGADVLTNAWLAASGEPDIRVRAAQRWLGEEPTNLAPLLARGGSVDALLADARGAGRFDLHMLDQVRWAQSALLRTSPTADERAALAGAGTSDPVELATLSASSLWAGTALPDPAPLLRACAPTAVRGDAVRLGRCRHVGTVMADASDTQFGRSVGLRMLEQLAATPAERAAAQARRRTLDWRMLEWGRASAALPHGGAGQFVRFLADPSLRTEADLVDRALREAGVAGEPSPGWQVPR</sequence>
<protein>
    <submittedName>
        <fullName evidence="2">Uncharacterized protein</fullName>
    </submittedName>
</protein>